<proteinExistence type="predicted"/>
<feature type="transmembrane region" description="Helical" evidence="5">
    <location>
        <begin position="7"/>
        <end position="24"/>
    </location>
</feature>
<organism evidence="7 8">
    <name type="scientific">Candidatus Magasanikbacteria bacterium GW2011_GWA2_40_10</name>
    <dbReference type="NCBI Taxonomy" id="1619037"/>
    <lineage>
        <taxon>Bacteria</taxon>
        <taxon>Candidatus Magasanikiibacteriota</taxon>
    </lineage>
</organism>
<evidence type="ECO:0000313" key="7">
    <source>
        <dbReference type="EMBL" id="KKR34605.1"/>
    </source>
</evidence>
<keyword evidence="4 5" id="KW-0472">Membrane</keyword>
<dbReference type="AlphaFoldDB" id="A0A0G0SIU5"/>
<feature type="transmembrane region" description="Helical" evidence="5">
    <location>
        <begin position="435"/>
        <end position="461"/>
    </location>
</feature>
<keyword evidence="2 5" id="KW-0812">Transmembrane</keyword>
<reference evidence="7 8" key="1">
    <citation type="journal article" date="2015" name="Nature">
        <title>rRNA introns, odd ribosomes, and small enigmatic genomes across a large radiation of phyla.</title>
        <authorList>
            <person name="Brown C.T."/>
            <person name="Hug L.A."/>
            <person name="Thomas B.C."/>
            <person name="Sharon I."/>
            <person name="Castelle C.J."/>
            <person name="Singh A."/>
            <person name="Wilkins M.J."/>
            <person name="Williams K.H."/>
            <person name="Banfield J.F."/>
        </authorList>
    </citation>
    <scope>NUCLEOTIDE SEQUENCE [LARGE SCALE GENOMIC DNA]</scope>
</reference>
<feature type="transmembrane region" description="Helical" evidence="5">
    <location>
        <begin position="395"/>
        <end position="415"/>
    </location>
</feature>
<evidence type="ECO:0000256" key="1">
    <source>
        <dbReference type="ARBA" id="ARBA00004141"/>
    </source>
</evidence>
<protein>
    <recommendedName>
        <fullName evidence="6">O-antigen ligase-related domain-containing protein</fullName>
    </recommendedName>
</protein>
<comment type="caution">
    <text evidence="7">The sequence shown here is derived from an EMBL/GenBank/DDBJ whole genome shotgun (WGS) entry which is preliminary data.</text>
</comment>
<feature type="transmembrane region" description="Helical" evidence="5">
    <location>
        <begin position="140"/>
        <end position="158"/>
    </location>
</feature>
<dbReference type="GO" id="GO:0016020">
    <property type="term" value="C:membrane"/>
    <property type="evidence" value="ECO:0007669"/>
    <property type="project" value="UniProtKB-SubCell"/>
</dbReference>
<keyword evidence="3 5" id="KW-1133">Transmembrane helix</keyword>
<evidence type="ECO:0000313" key="8">
    <source>
        <dbReference type="Proteomes" id="UP000034855"/>
    </source>
</evidence>
<accession>A0A0G0SIU5</accession>
<feature type="transmembrane region" description="Helical" evidence="5">
    <location>
        <begin position="60"/>
        <end position="76"/>
    </location>
</feature>
<dbReference type="STRING" id="1619037.UT67_C0011G0002"/>
<evidence type="ECO:0000256" key="2">
    <source>
        <dbReference type="ARBA" id="ARBA00022692"/>
    </source>
</evidence>
<dbReference type="InterPro" id="IPR051533">
    <property type="entry name" value="WaaL-like"/>
</dbReference>
<dbReference type="PANTHER" id="PTHR37422">
    <property type="entry name" value="TEICHURONIC ACID BIOSYNTHESIS PROTEIN TUAE"/>
    <property type="match status" value="1"/>
</dbReference>
<evidence type="ECO:0000256" key="4">
    <source>
        <dbReference type="ARBA" id="ARBA00023136"/>
    </source>
</evidence>
<dbReference type="EMBL" id="LBXR01000011">
    <property type="protein sequence ID" value="KKR34605.1"/>
    <property type="molecule type" value="Genomic_DNA"/>
</dbReference>
<dbReference type="Pfam" id="PF04932">
    <property type="entry name" value="Wzy_C"/>
    <property type="match status" value="1"/>
</dbReference>
<feature type="transmembrane region" description="Helical" evidence="5">
    <location>
        <begin position="113"/>
        <end position="134"/>
    </location>
</feature>
<evidence type="ECO:0000256" key="3">
    <source>
        <dbReference type="ARBA" id="ARBA00022989"/>
    </source>
</evidence>
<evidence type="ECO:0000259" key="6">
    <source>
        <dbReference type="Pfam" id="PF04932"/>
    </source>
</evidence>
<dbReference type="PANTHER" id="PTHR37422:SF13">
    <property type="entry name" value="LIPOPOLYSACCHARIDE BIOSYNTHESIS PROTEIN PA4999-RELATED"/>
    <property type="match status" value="1"/>
</dbReference>
<feature type="transmembrane region" description="Helical" evidence="5">
    <location>
        <begin position="170"/>
        <end position="190"/>
    </location>
</feature>
<comment type="subcellular location">
    <subcellularLocation>
        <location evidence="1">Membrane</location>
        <topology evidence="1">Multi-pass membrane protein</topology>
    </subcellularLocation>
</comment>
<feature type="transmembrane region" description="Helical" evidence="5">
    <location>
        <begin position="295"/>
        <end position="317"/>
    </location>
</feature>
<name>A0A0G0SIU5_9BACT</name>
<feature type="transmembrane region" description="Helical" evidence="5">
    <location>
        <begin position="36"/>
        <end position="53"/>
    </location>
</feature>
<sequence length="466" mass="51941">MIVKKQILGGLGIYFVIRLFSYFYSPGTPLYGANPINWIVSATILLAAVYFLLKKDPRGWLIIAAELILGGAGGFLEIKSISLRTILLVFSIIIFICQTLKNKRYDTIFANKTLLLIFVALFTAVGISAIHGYYAGHNPNLILADTIPYFFFLYYFPLKQLLDSEKFREISFSMLVAAIIGNFIFIYLTLAGFSSGHFILQDSYYHWFRDVASGKITDYGTGFFRILLNEQLLLVPLFLWLISTQINKQDSKNFIFKISGAALLAVLTINITRIYLVALAAGILFLFSLKNWKRWLAYSAGAFIFFIFAFSLTHLAATKGKSLGWEYLGLRLQSIALPQTEDSSLSRLLLLPNILGKIKAHPLLGNGLGDTVTVYSPVFKANITTPHFDWGYLEIIDELGLIGLIAWILVIGYLIPARPAGGLKVKQNRGLLASVVALLVINITSPALFHVLGIVLIIYVLSSHKE</sequence>
<feature type="transmembrane region" description="Helical" evidence="5">
    <location>
        <begin position="82"/>
        <end position="101"/>
    </location>
</feature>
<gene>
    <name evidence="7" type="ORF">UT67_C0011G0002</name>
</gene>
<evidence type="ECO:0000256" key="5">
    <source>
        <dbReference type="SAM" id="Phobius"/>
    </source>
</evidence>
<dbReference type="InterPro" id="IPR007016">
    <property type="entry name" value="O-antigen_ligase-rel_domated"/>
</dbReference>
<feature type="transmembrane region" description="Helical" evidence="5">
    <location>
        <begin position="263"/>
        <end position="289"/>
    </location>
</feature>
<dbReference type="Proteomes" id="UP000034855">
    <property type="component" value="Unassembled WGS sequence"/>
</dbReference>
<feature type="domain" description="O-antigen ligase-related" evidence="6">
    <location>
        <begin position="262"/>
        <end position="408"/>
    </location>
</feature>